<evidence type="ECO:0000256" key="1">
    <source>
        <dbReference type="ARBA" id="ARBA00004479"/>
    </source>
</evidence>
<dbReference type="SUPFAM" id="SSF49899">
    <property type="entry name" value="Concanavalin A-like lectins/glucanases"/>
    <property type="match status" value="1"/>
</dbReference>
<dbReference type="Proteomes" id="UP000823046">
    <property type="component" value="Unassembled WGS sequence"/>
</dbReference>
<dbReference type="EMBL" id="JADAQX010000249">
    <property type="protein sequence ID" value="KAF8821029.1"/>
    <property type="molecule type" value="Genomic_DNA"/>
</dbReference>
<evidence type="ECO:0000313" key="8">
    <source>
        <dbReference type="EMBL" id="KAF8821029.1"/>
    </source>
</evidence>
<keyword evidence="4 6" id="KW-1133">Transmembrane helix</keyword>
<evidence type="ECO:0000256" key="6">
    <source>
        <dbReference type="SAM" id="Phobius"/>
    </source>
</evidence>
<name>A0ABQ7JAN6_9APIC</name>
<evidence type="ECO:0000256" key="2">
    <source>
        <dbReference type="ARBA" id="ARBA00022692"/>
    </source>
</evidence>
<sequence>MHSMETNQRNLSVLSEAHRTDRMAARLHPTFLAIARTCSPLRLVTAMMIYFCLLSPAYPPSFFAFGYEATAHNAPLGWQSDNPSEIPLENVHSTDPSKEFSPNILEELLPSLDIGHGHSDTENANERSRKVKLVRHSFESPLSKDASPFGELDWILKKASVPTKKYVMLLPSLINRSGQLWNKLPMRTTNFQIFFSFEIMGNDESEEMYPEGFALWVVYEPFVINSTSSLQVGVPHGDLFGYKANPKGLGVFFKFRDLNGNLNPSISAIYNDGNRHISSVEIPTRDGIYYDFRYPNTKTSGIFQLSAGPNGVYGQIRTRETEWVTCFEMKDLHLEPNSYMGFSALSSSSSAPVTPVAIAIYSVLSYNLDLSVSGEENPDVQTAFHETEVGDLLHNHSHYKNEVELADAMRQLSRLIYQQIADQASRESQILRIVRSLLVKIQHLEFSLTDIQAVSHKEPSDNSSAYNSIRNEMSGLMTLLHKHTEKHSDTLHLLHDKIDSKLDGETAASNELKELARNAKILEDTIHSRHSISSFMIVFLIVIVCLFGIFMWKRFRDMEKKHFL</sequence>
<proteinExistence type="predicted"/>
<accession>A0ABQ7JAN6</accession>
<evidence type="ECO:0000256" key="3">
    <source>
        <dbReference type="ARBA" id="ARBA00022729"/>
    </source>
</evidence>
<dbReference type="InterPro" id="IPR005052">
    <property type="entry name" value="Lectin_leg"/>
</dbReference>
<dbReference type="Pfam" id="PF03388">
    <property type="entry name" value="Lectin_leg-like"/>
    <property type="match status" value="1"/>
</dbReference>
<dbReference type="Gene3D" id="2.60.120.200">
    <property type="match status" value="1"/>
</dbReference>
<reference evidence="8 9" key="1">
    <citation type="journal article" date="2020" name="bioRxiv">
        <title>Metabolic contributions of an alphaproteobacterial endosymbiont in the apicomplexan Cardiosporidium cionae.</title>
        <authorList>
            <person name="Hunter E.S."/>
            <person name="Paight C.J."/>
            <person name="Lane C.E."/>
        </authorList>
    </citation>
    <scope>NUCLEOTIDE SEQUENCE [LARGE SCALE GENOMIC DNA]</scope>
    <source>
        <strain evidence="8">ESH_2018</strain>
    </source>
</reference>
<dbReference type="PROSITE" id="PS51328">
    <property type="entry name" value="L_LECTIN_LIKE"/>
    <property type="match status" value="1"/>
</dbReference>
<protein>
    <submittedName>
        <fullName evidence="8">Lectin family protein</fullName>
    </submittedName>
</protein>
<keyword evidence="9" id="KW-1185">Reference proteome</keyword>
<feature type="domain" description="L-type lectin-like" evidence="7">
    <location>
        <begin position="130"/>
        <end position="368"/>
    </location>
</feature>
<comment type="caution">
    <text evidence="8">The sequence shown here is derived from an EMBL/GenBank/DDBJ whole genome shotgun (WGS) entry which is preliminary data.</text>
</comment>
<evidence type="ECO:0000313" key="9">
    <source>
        <dbReference type="Proteomes" id="UP000823046"/>
    </source>
</evidence>
<keyword evidence="3" id="KW-0732">Signal</keyword>
<comment type="subcellular location">
    <subcellularLocation>
        <location evidence="1">Membrane</location>
        <topology evidence="1">Single-pass type I membrane protein</topology>
    </subcellularLocation>
</comment>
<evidence type="ECO:0000256" key="4">
    <source>
        <dbReference type="ARBA" id="ARBA00022989"/>
    </source>
</evidence>
<dbReference type="InterPro" id="IPR013320">
    <property type="entry name" value="ConA-like_dom_sf"/>
</dbReference>
<keyword evidence="2 6" id="KW-0812">Transmembrane</keyword>
<dbReference type="PANTHER" id="PTHR12223:SF28">
    <property type="entry name" value="LECTIN, MANNOSE BINDING 1 LIKE"/>
    <property type="match status" value="1"/>
</dbReference>
<keyword evidence="5 6" id="KW-0472">Membrane</keyword>
<evidence type="ECO:0000259" key="7">
    <source>
        <dbReference type="PROSITE" id="PS51328"/>
    </source>
</evidence>
<organism evidence="8 9">
    <name type="scientific">Cardiosporidium cionae</name>
    <dbReference type="NCBI Taxonomy" id="476202"/>
    <lineage>
        <taxon>Eukaryota</taxon>
        <taxon>Sar</taxon>
        <taxon>Alveolata</taxon>
        <taxon>Apicomplexa</taxon>
        <taxon>Aconoidasida</taxon>
        <taxon>Nephromycida</taxon>
        <taxon>Cardiosporidium</taxon>
    </lineage>
</organism>
<evidence type="ECO:0000256" key="5">
    <source>
        <dbReference type="ARBA" id="ARBA00023136"/>
    </source>
</evidence>
<feature type="transmembrane region" description="Helical" evidence="6">
    <location>
        <begin position="532"/>
        <end position="552"/>
    </location>
</feature>
<dbReference type="PANTHER" id="PTHR12223">
    <property type="entry name" value="VESICULAR MANNOSE-BINDING LECTIN"/>
    <property type="match status" value="1"/>
</dbReference>
<gene>
    <name evidence="8" type="ORF">IE077_000362</name>
</gene>
<dbReference type="CDD" id="cd07308">
    <property type="entry name" value="lectin_leg-like"/>
    <property type="match status" value="1"/>
</dbReference>
<dbReference type="InterPro" id="IPR051136">
    <property type="entry name" value="Intracellular_Lectin-GPT"/>
</dbReference>